<accession>A0AAE3FPG2</accession>
<evidence type="ECO:0000256" key="1">
    <source>
        <dbReference type="SAM" id="Phobius"/>
    </source>
</evidence>
<sequence>MDWSKVGAWVDDHEELVRSVVAVTYIIAILLIGATLVGNPTSNYPIISDIAGLLLVFHAYRTGNMAALGSTILIVVAVGVWYLVAAPTLPIVDGGALVPTGIPSEAAPPVTLAAVLAIGYALTLADILPQVDRVITERVQ</sequence>
<evidence type="ECO:0000313" key="3">
    <source>
        <dbReference type="Proteomes" id="UP001202674"/>
    </source>
</evidence>
<gene>
    <name evidence="2" type="ORF">AArcSt11_03370</name>
</gene>
<feature type="transmembrane region" description="Helical" evidence="1">
    <location>
        <begin position="20"/>
        <end position="38"/>
    </location>
</feature>
<feature type="transmembrane region" description="Helical" evidence="1">
    <location>
        <begin position="67"/>
        <end position="86"/>
    </location>
</feature>
<comment type="caution">
    <text evidence="2">The sequence shown here is derived from an EMBL/GenBank/DDBJ whole genome shotgun (WGS) entry which is preliminary data.</text>
</comment>
<dbReference type="RefSeq" id="WP_250594608.1">
    <property type="nucleotide sequence ID" value="NZ_JAKRVY010000001.1"/>
</dbReference>
<keyword evidence="3" id="KW-1185">Reference proteome</keyword>
<organism evidence="2 3">
    <name type="scientific">Natranaeroarchaeum aerophilus</name>
    <dbReference type="NCBI Taxonomy" id="2917711"/>
    <lineage>
        <taxon>Archaea</taxon>
        <taxon>Methanobacteriati</taxon>
        <taxon>Methanobacteriota</taxon>
        <taxon>Stenosarchaea group</taxon>
        <taxon>Halobacteria</taxon>
        <taxon>Halobacteriales</taxon>
        <taxon>Natronoarchaeaceae</taxon>
        <taxon>Natranaeroarchaeum</taxon>
    </lineage>
</organism>
<evidence type="ECO:0000313" key="2">
    <source>
        <dbReference type="EMBL" id="MCL9812690.1"/>
    </source>
</evidence>
<name>A0AAE3FPG2_9EURY</name>
<dbReference type="EMBL" id="JAKRVY010000001">
    <property type="protein sequence ID" value="MCL9812690.1"/>
    <property type="molecule type" value="Genomic_DNA"/>
</dbReference>
<keyword evidence="1" id="KW-1133">Transmembrane helix</keyword>
<protein>
    <submittedName>
        <fullName evidence="2">Uncharacterized protein</fullName>
    </submittedName>
</protein>
<feature type="transmembrane region" description="Helical" evidence="1">
    <location>
        <begin position="106"/>
        <end position="128"/>
    </location>
</feature>
<keyword evidence="1" id="KW-0472">Membrane</keyword>
<reference evidence="2 3" key="1">
    <citation type="journal article" date="2022" name="Syst. Appl. Microbiol.">
        <title>Natronocalculus amylovorans gen. nov., sp. nov., and Natranaeroarchaeum aerophilus sp. nov., dominant culturable amylolytic natronoarchaea from hypersaline soda lakes in southwestern Siberia.</title>
        <authorList>
            <person name="Sorokin D.Y."/>
            <person name="Elcheninov A.G."/>
            <person name="Khizhniak T.V."/>
            <person name="Koenen M."/>
            <person name="Bale N.J."/>
            <person name="Damste J.S.S."/>
            <person name="Kublanov I.V."/>
        </authorList>
    </citation>
    <scope>NUCLEOTIDE SEQUENCE [LARGE SCALE GENOMIC DNA]</scope>
    <source>
        <strain evidence="2 3">AArc-St1-1</strain>
    </source>
</reference>
<dbReference type="Proteomes" id="UP001202674">
    <property type="component" value="Unassembled WGS sequence"/>
</dbReference>
<dbReference type="AlphaFoldDB" id="A0AAE3FPG2"/>
<keyword evidence="1" id="KW-0812">Transmembrane</keyword>
<proteinExistence type="predicted"/>